<reference evidence="1" key="1">
    <citation type="submission" date="2021-01" db="EMBL/GenBank/DDBJ databases">
        <title>Whole genome shotgun sequence of Rhizocola hellebori NBRC 109834.</title>
        <authorList>
            <person name="Komaki H."/>
            <person name="Tamura T."/>
        </authorList>
    </citation>
    <scope>NUCLEOTIDE SEQUENCE</scope>
    <source>
        <strain evidence="1">NBRC 109834</strain>
    </source>
</reference>
<protein>
    <submittedName>
        <fullName evidence="1">Uncharacterized protein</fullName>
    </submittedName>
</protein>
<evidence type="ECO:0000313" key="1">
    <source>
        <dbReference type="EMBL" id="GIH08087.1"/>
    </source>
</evidence>
<dbReference type="AlphaFoldDB" id="A0A8J3QDK8"/>
<name>A0A8J3QDK8_9ACTN</name>
<comment type="caution">
    <text evidence="1">The sequence shown here is derived from an EMBL/GenBank/DDBJ whole genome shotgun (WGS) entry which is preliminary data.</text>
</comment>
<sequence length="80" mass="7974">MDERRAALGKDDAKGAQDAADLLALALEDVGFDVGRDFPSLSSGAGPGGVGFVELGRVSGGVAFDLAIVLTAAKGRGITL</sequence>
<dbReference type="Proteomes" id="UP000612899">
    <property type="component" value="Unassembled WGS sequence"/>
</dbReference>
<gene>
    <name evidence="1" type="ORF">Rhe02_61540</name>
</gene>
<dbReference type="RefSeq" id="WP_203911847.1">
    <property type="nucleotide sequence ID" value="NZ_BONY01000044.1"/>
</dbReference>
<accession>A0A8J3QDK8</accession>
<keyword evidence="2" id="KW-1185">Reference proteome</keyword>
<proteinExistence type="predicted"/>
<dbReference type="EMBL" id="BONY01000044">
    <property type="protein sequence ID" value="GIH08087.1"/>
    <property type="molecule type" value="Genomic_DNA"/>
</dbReference>
<organism evidence="1 2">
    <name type="scientific">Rhizocola hellebori</name>
    <dbReference type="NCBI Taxonomy" id="1392758"/>
    <lineage>
        <taxon>Bacteria</taxon>
        <taxon>Bacillati</taxon>
        <taxon>Actinomycetota</taxon>
        <taxon>Actinomycetes</taxon>
        <taxon>Micromonosporales</taxon>
        <taxon>Micromonosporaceae</taxon>
        <taxon>Rhizocola</taxon>
    </lineage>
</organism>
<evidence type="ECO:0000313" key="2">
    <source>
        <dbReference type="Proteomes" id="UP000612899"/>
    </source>
</evidence>